<dbReference type="Proteomes" id="UP000785200">
    <property type="component" value="Unassembled WGS sequence"/>
</dbReference>
<dbReference type="AlphaFoldDB" id="A0A9P6VPD4"/>
<evidence type="ECO:0000313" key="2">
    <source>
        <dbReference type="Proteomes" id="UP000785200"/>
    </source>
</evidence>
<organism evidence="1 2">
    <name type="scientific">Hyphodiscus hymeniophilus</name>
    <dbReference type="NCBI Taxonomy" id="353542"/>
    <lineage>
        <taxon>Eukaryota</taxon>
        <taxon>Fungi</taxon>
        <taxon>Dikarya</taxon>
        <taxon>Ascomycota</taxon>
        <taxon>Pezizomycotina</taxon>
        <taxon>Leotiomycetes</taxon>
        <taxon>Helotiales</taxon>
        <taxon>Hyphodiscaceae</taxon>
        <taxon>Hyphodiscus</taxon>
    </lineage>
</organism>
<dbReference type="GO" id="GO:0032259">
    <property type="term" value="P:methylation"/>
    <property type="evidence" value="ECO:0007669"/>
    <property type="project" value="UniProtKB-KW"/>
</dbReference>
<proteinExistence type="predicted"/>
<keyword evidence="1" id="KW-0808">Transferase</keyword>
<keyword evidence="1" id="KW-0489">Methyltransferase</keyword>
<protein>
    <submittedName>
        <fullName evidence="1">Methyltransferase ustM</fullName>
    </submittedName>
</protein>
<name>A0A9P6VPD4_9HELO</name>
<reference evidence="1" key="1">
    <citation type="submission" date="2019-07" db="EMBL/GenBank/DDBJ databases">
        <title>Hyphodiscus hymeniophilus genome sequencing and assembly.</title>
        <authorList>
            <person name="Kramer G."/>
            <person name="Nodwell J."/>
        </authorList>
    </citation>
    <scope>NUCLEOTIDE SEQUENCE</scope>
    <source>
        <strain evidence="1">ATCC 34498</strain>
    </source>
</reference>
<comment type="caution">
    <text evidence="1">The sequence shown here is derived from an EMBL/GenBank/DDBJ whole genome shotgun (WGS) entry which is preliminary data.</text>
</comment>
<dbReference type="Gene3D" id="3.40.50.150">
    <property type="entry name" value="Vaccinia Virus protein VP39"/>
    <property type="match status" value="1"/>
</dbReference>
<sequence>MVNPSSKAFALASHFQEKSPETPEDYSHVNKDVAWQMDHRLQLLNFWDIKPGSRVLELGCGQGDCTVPLADTVGEKGHVDAVDPGSPDYGNSWLQSPANDFSHPTGSPQTLSQAQAQIKTTPLGSRITFYLSTNPLDFLSSLPSDAPPYDYVVLAHCIWYFETPSVLSSLIAACAGKAKHICVAEWSLRSSLPSSQPHVLTALLLASLEAKRQVATSGNIRSVLSPKQISSNIIQNGVFRLEKEVTNITNQGMLDGYWEVSYTLRTREKVLGRLVEQGVPEKEIAAMSAMYDAVEASVGLLDEPAEGKERSRGVRSMDFWVGRF</sequence>
<dbReference type="OrthoDB" id="8300214at2759"/>
<dbReference type="GO" id="GO:0008168">
    <property type="term" value="F:methyltransferase activity"/>
    <property type="evidence" value="ECO:0007669"/>
    <property type="project" value="UniProtKB-KW"/>
</dbReference>
<keyword evidence="2" id="KW-1185">Reference proteome</keyword>
<gene>
    <name evidence="1" type="ORF">D0Z07_1384</name>
</gene>
<dbReference type="EMBL" id="VNKQ01000003">
    <property type="protein sequence ID" value="KAG0652091.1"/>
    <property type="molecule type" value="Genomic_DNA"/>
</dbReference>
<evidence type="ECO:0000313" key="1">
    <source>
        <dbReference type="EMBL" id="KAG0652091.1"/>
    </source>
</evidence>
<dbReference type="InterPro" id="IPR029063">
    <property type="entry name" value="SAM-dependent_MTases_sf"/>
</dbReference>
<dbReference type="CDD" id="cd02440">
    <property type="entry name" value="AdoMet_MTases"/>
    <property type="match status" value="1"/>
</dbReference>
<accession>A0A9P6VPD4</accession>
<dbReference type="SUPFAM" id="SSF53335">
    <property type="entry name" value="S-adenosyl-L-methionine-dependent methyltransferases"/>
    <property type="match status" value="1"/>
</dbReference>
<feature type="non-terminal residue" evidence="1">
    <location>
        <position position="1"/>
    </location>
</feature>